<evidence type="ECO:0000256" key="3">
    <source>
        <dbReference type="ARBA" id="ARBA00022771"/>
    </source>
</evidence>
<gene>
    <name evidence="8" type="ORF">B7P43_G18095</name>
</gene>
<dbReference type="PROSITE" id="PS00028">
    <property type="entry name" value="ZINC_FINGER_C2H2_1"/>
    <property type="match status" value="5"/>
</dbReference>
<dbReference type="InterPro" id="IPR036236">
    <property type="entry name" value="Znf_C2H2_sf"/>
</dbReference>
<evidence type="ECO:0000259" key="7">
    <source>
        <dbReference type="PROSITE" id="PS50157"/>
    </source>
</evidence>
<dbReference type="InParanoid" id="A0A2J7QVI5"/>
<dbReference type="Gene3D" id="3.30.160.60">
    <property type="entry name" value="Classic Zinc Finger"/>
    <property type="match status" value="3"/>
</dbReference>
<dbReference type="InterPro" id="IPR013087">
    <property type="entry name" value="Znf_C2H2_type"/>
</dbReference>
<evidence type="ECO:0000256" key="5">
    <source>
        <dbReference type="PROSITE-ProRule" id="PRU00042"/>
    </source>
</evidence>
<feature type="domain" description="C2H2-type" evidence="7">
    <location>
        <begin position="410"/>
        <end position="437"/>
    </location>
</feature>
<feature type="domain" description="C2H2-type" evidence="7">
    <location>
        <begin position="438"/>
        <end position="465"/>
    </location>
</feature>
<dbReference type="PANTHER" id="PTHR24379:SF121">
    <property type="entry name" value="C2H2-TYPE DOMAIN-CONTAINING PROTEIN"/>
    <property type="match status" value="1"/>
</dbReference>
<reference evidence="8 9" key="1">
    <citation type="submission" date="2017-12" db="EMBL/GenBank/DDBJ databases">
        <title>Hemimetabolous genomes reveal molecular basis of termite eusociality.</title>
        <authorList>
            <person name="Harrison M.C."/>
            <person name="Jongepier E."/>
            <person name="Robertson H.M."/>
            <person name="Arning N."/>
            <person name="Bitard-Feildel T."/>
            <person name="Chao H."/>
            <person name="Childers C.P."/>
            <person name="Dinh H."/>
            <person name="Doddapaneni H."/>
            <person name="Dugan S."/>
            <person name="Gowin J."/>
            <person name="Greiner C."/>
            <person name="Han Y."/>
            <person name="Hu H."/>
            <person name="Hughes D.S.T."/>
            <person name="Huylmans A.-K."/>
            <person name="Kemena C."/>
            <person name="Kremer L.P.M."/>
            <person name="Lee S.L."/>
            <person name="Lopez-Ezquerra A."/>
            <person name="Mallet L."/>
            <person name="Monroy-Kuhn J.M."/>
            <person name="Moser A."/>
            <person name="Murali S.C."/>
            <person name="Muzny D.M."/>
            <person name="Otani S."/>
            <person name="Piulachs M.-D."/>
            <person name="Poelchau M."/>
            <person name="Qu J."/>
            <person name="Schaub F."/>
            <person name="Wada-Katsumata A."/>
            <person name="Worley K.C."/>
            <person name="Xie Q."/>
            <person name="Ylla G."/>
            <person name="Poulsen M."/>
            <person name="Gibbs R.A."/>
            <person name="Schal C."/>
            <person name="Richards S."/>
            <person name="Belles X."/>
            <person name="Korb J."/>
            <person name="Bornberg-Bauer E."/>
        </authorList>
    </citation>
    <scope>NUCLEOTIDE SEQUENCE [LARGE SCALE GENOMIC DNA]</scope>
    <source>
        <tissue evidence="8">Whole body</tissue>
    </source>
</reference>
<keyword evidence="1" id="KW-0479">Metal-binding</keyword>
<sequence>MAHRSTTLLERHALRVLYDLATKVPKVVLQRIEEAVPALKIKIAEKSNDTLDARLRKRTASKDTRCLRSTLSIPSNEEKVLDRGNSHKPHGETDSKPDSPSVYQLDNTEAVLLVDLSTSQLDRALTEDCSPYANTKEVEVLKGYMNGRETAKAVSNSTVVKIEKEMNKELQHQNYSVDDPLIKNEMEKNISQEHSLHQNDAYVNVKCEVKDEIKIEEHEIFVEDVQDVSFLCDDNSGDSELASVFIHNYNHVDSGMKKNHDQIMKISSSFLDSPQINRADDTGDHVSQTTDTTQIKEKADDDLSIKEQDIRKLYIKRIKDEVMQCATAEPKNLEESSLVIKNGTTNSGLTAAPTKYSTQTHSYSEVVKNSSQLVNLPLPRSKEKHLRSDDACTSSVSQHSFFLCRAEQVYTCNLCSQSFFNASTLKLHYEIHLRERYQKCNICGKVFHDSHKLKKHVKIHTESKLYASGNIYKFHNDNNNGAFDSPHNQKIQNRFPAGHCSYRCKLCNKSFANADILRMHVTTHTGNRLHRCVLCSKTFVDEYQFTQHLHLHCEEKTHVCRLCNKCFSNINDFRTHTRIHKQERTYLARKILFRPVSSLCKYHHKRTPIDIYEICNRAFTSSKNLKINKQGHIQEKDTGGKRSTLPHRATANSNCK</sequence>
<dbReference type="EMBL" id="NEVH01009907">
    <property type="protein sequence ID" value="PNF32599.1"/>
    <property type="molecule type" value="Genomic_DNA"/>
</dbReference>
<proteinExistence type="predicted"/>
<feature type="region of interest" description="Disordered" evidence="6">
    <location>
        <begin position="73"/>
        <end position="102"/>
    </location>
</feature>
<accession>A0A2J7QVI5</accession>
<dbReference type="Proteomes" id="UP000235965">
    <property type="component" value="Unassembled WGS sequence"/>
</dbReference>
<keyword evidence="3 5" id="KW-0863">Zinc-finger</keyword>
<dbReference type="Pfam" id="PF12874">
    <property type="entry name" value="zf-met"/>
    <property type="match status" value="1"/>
</dbReference>
<feature type="domain" description="C2H2-type" evidence="7">
    <location>
        <begin position="502"/>
        <end position="529"/>
    </location>
</feature>
<keyword evidence="4" id="KW-0862">Zinc</keyword>
<dbReference type="PANTHER" id="PTHR24379">
    <property type="entry name" value="KRAB AND ZINC FINGER DOMAIN-CONTAINING"/>
    <property type="match status" value="1"/>
</dbReference>
<keyword evidence="2" id="KW-0677">Repeat</keyword>
<dbReference type="OrthoDB" id="7990828at2759"/>
<evidence type="ECO:0000313" key="8">
    <source>
        <dbReference type="EMBL" id="PNF32600.1"/>
    </source>
</evidence>
<dbReference type="SMART" id="SM00355">
    <property type="entry name" value="ZnF_C2H2"/>
    <property type="match status" value="5"/>
</dbReference>
<feature type="domain" description="C2H2-type" evidence="7">
    <location>
        <begin position="530"/>
        <end position="557"/>
    </location>
</feature>
<comment type="caution">
    <text evidence="8">The sequence shown here is derived from an EMBL/GenBank/DDBJ whole genome shotgun (WGS) entry which is preliminary data.</text>
</comment>
<evidence type="ECO:0000256" key="1">
    <source>
        <dbReference type="ARBA" id="ARBA00022723"/>
    </source>
</evidence>
<dbReference type="Pfam" id="PF00096">
    <property type="entry name" value="zf-C2H2"/>
    <property type="match status" value="2"/>
</dbReference>
<evidence type="ECO:0000256" key="2">
    <source>
        <dbReference type="ARBA" id="ARBA00022737"/>
    </source>
</evidence>
<feature type="region of interest" description="Disordered" evidence="6">
    <location>
        <begin position="630"/>
        <end position="656"/>
    </location>
</feature>
<name>A0A2J7QVI5_9NEOP</name>
<feature type="domain" description="C2H2-type" evidence="7">
    <location>
        <begin position="558"/>
        <end position="585"/>
    </location>
</feature>
<keyword evidence="9" id="KW-1185">Reference proteome</keyword>
<feature type="compositionally biased region" description="Basic and acidic residues" evidence="6">
    <location>
        <begin position="76"/>
        <end position="97"/>
    </location>
</feature>
<evidence type="ECO:0000256" key="6">
    <source>
        <dbReference type="SAM" id="MobiDB-lite"/>
    </source>
</evidence>
<dbReference type="GO" id="GO:0008270">
    <property type="term" value="F:zinc ion binding"/>
    <property type="evidence" value="ECO:0007669"/>
    <property type="project" value="UniProtKB-KW"/>
</dbReference>
<dbReference type="AlphaFoldDB" id="A0A2J7QVI5"/>
<dbReference type="PROSITE" id="PS50157">
    <property type="entry name" value="ZINC_FINGER_C2H2_2"/>
    <property type="match status" value="5"/>
</dbReference>
<dbReference type="SUPFAM" id="SSF57667">
    <property type="entry name" value="beta-beta-alpha zinc fingers"/>
    <property type="match status" value="3"/>
</dbReference>
<dbReference type="STRING" id="105785.A0A2J7QVI5"/>
<evidence type="ECO:0000313" key="9">
    <source>
        <dbReference type="Proteomes" id="UP000235965"/>
    </source>
</evidence>
<evidence type="ECO:0000256" key="4">
    <source>
        <dbReference type="ARBA" id="ARBA00022833"/>
    </source>
</evidence>
<feature type="region of interest" description="Disordered" evidence="6">
    <location>
        <begin position="274"/>
        <end position="295"/>
    </location>
</feature>
<organism evidence="8 9">
    <name type="scientific">Cryptotermes secundus</name>
    <dbReference type="NCBI Taxonomy" id="105785"/>
    <lineage>
        <taxon>Eukaryota</taxon>
        <taxon>Metazoa</taxon>
        <taxon>Ecdysozoa</taxon>
        <taxon>Arthropoda</taxon>
        <taxon>Hexapoda</taxon>
        <taxon>Insecta</taxon>
        <taxon>Pterygota</taxon>
        <taxon>Neoptera</taxon>
        <taxon>Polyneoptera</taxon>
        <taxon>Dictyoptera</taxon>
        <taxon>Blattodea</taxon>
        <taxon>Blattoidea</taxon>
        <taxon>Termitoidae</taxon>
        <taxon>Kalotermitidae</taxon>
        <taxon>Cryptotermitinae</taxon>
        <taxon>Cryptotermes</taxon>
    </lineage>
</organism>
<protein>
    <recommendedName>
        <fullName evidence="7">C2H2-type domain-containing protein</fullName>
    </recommendedName>
</protein>
<dbReference type="EMBL" id="NEVH01009907">
    <property type="protein sequence ID" value="PNF32600.1"/>
    <property type="molecule type" value="Genomic_DNA"/>
</dbReference>